<organism evidence="1 2">
    <name type="scientific">Polyplax serrata</name>
    <name type="common">Common mouse louse</name>
    <dbReference type="NCBI Taxonomy" id="468196"/>
    <lineage>
        <taxon>Eukaryota</taxon>
        <taxon>Metazoa</taxon>
        <taxon>Ecdysozoa</taxon>
        <taxon>Arthropoda</taxon>
        <taxon>Hexapoda</taxon>
        <taxon>Insecta</taxon>
        <taxon>Pterygota</taxon>
        <taxon>Neoptera</taxon>
        <taxon>Paraneoptera</taxon>
        <taxon>Psocodea</taxon>
        <taxon>Troctomorpha</taxon>
        <taxon>Phthiraptera</taxon>
        <taxon>Anoplura</taxon>
        <taxon>Polyplacidae</taxon>
        <taxon>Polyplax</taxon>
    </lineage>
</organism>
<dbReference type="AlphaFoldDB" id="A0AAN8SCT9"/>
<dbReference type="Gene3D" id="1.10.600.10">
    <property type="entry name" value="Farnesyl Diphosphate Synthase"/>
    <property type="match status" value="1"/>
</dbReference>
<evidence type="ECO:0000313" key="2">
    <source>
        <dbReference type="Proteomes" id="UP001372834"/>
    </source>
</evidence>
<dbReference type="InterPro" id="IPR008949">
    <property type="entry name" value="Isoprenoid_synthase_dom_sf"/>
</dbReference>
<gene>
    <name evidence="1" type="ORF">RUM43_000652</name>
</gene>
<name>A0AAN8SCT9_POLSC</name>
<evidence type="ECO:0000313" key="1">
    <source>
        <dbReference type="EMBL" id="KAK6644385.1"/>
    </source>
</evidence>
<dbReference type="Proteomes" id="UP001372834">
    <property type="component" value="Unassembled WGS sequence"/>
</dbReference>
<accession>A0AAN8SCT9</accession>
<sequence length="175" mass="19183">MVENSHSKGSSSRNISLSSKSLSSTAVTSSLASSSSEHTTVPVKSNSYNFSAFKLSVQSESIRCFGTLRTQYPGSLPDTSVDPYRLLEDDLKDIYHDIRTELIKNTNQEELQTIATYYFDGQGKALRPVVAILVARAINHHIFGDDRSNFVNVGSELTGNYNVQIVSSEGVRLAT</sequence>
<reference evidence="1 2" key="1">
    <citation type="submission" date="2023-10" db="EMBL/GenBank/DDBJ databases">
        <title>Genomes of two closely related lineages of the louse Polyplax serrata with different host specificities.</title>
        <authorList>
            <person name="Martinu J."/>
            <person name="Tarabai H."/>
            <person name="Stefka J."/>
            <person name="Hypsa V."/>
        </authorList>
    </citation>
    <scope>NUCLEOTIDE SEQUENCE [LARGE SCALE GENOMIC DNA]</scope>
    <source>
        <strain evidence="1">HR10_N</strain>
    </source>
</reference>
<comment type="caution">
    <text evidence="1">The sequence shown here is derived from an EMBL/GenBank/DDBJ whole genome shotgun (WGS) entry which is preliminary data.</text>
</comment>
<dbReference type="EMBL" id="JAWJWE010000001">
    <property type="protein sequence ID" value="KAK6644385.1"/>
    <property type="molecule type" value="Genomic_DNA"/>
</dbReference>
<proteinExistence type="predicted"/>
<protein>
    <submittedName>
        <fullName evidence="1">Uncharacterized protein</fullName>
    </submittedName>
</protein>